<accession>A0ACC1LST3</accession>
<proteinExistence type="predicted"/>
<dbReference type="EMBL" id="JANBVB010003756">
    <property type="protein sequence ID" value="KAJ2877678.1"/>
    <property type="molecule type" value="Genomic_DNA"/>
</dbReference>
<dbReference type="Proteomes" id="UP001139981">
    <property type="component" value="Unassembled WGS sequence"/>
</dbReference>
<gene>
    <name evidence="1" type="ORF">IWW38_006518</name>
</gene>
<name>A0ACC1LST3_9FUNG</name>
<sequence length="67" mass="7731">MSDYQQQQDHDANTGRDYDDYLFGGALSESDIVNRHDYIHKVGRIITLQLFATSIVLHGILEFEFIV</sequence>
<protein>
    <submittedName>
        <fullName evidence="1">Uncharacterized protein</fullName>
    </submittedName>
</protein>
<comment type="caution">
    <text evidence="1">The sequence shown here is derived from an EMBL/GenBank/DDBJ whole genome shotgun (WGS) entry which is preliminary data.</text>
</comment>
<evidence type="ECO:0000313" key="2">
    <source>
        <dbReference type="Proteomes" id="UP001139981"/>
    </source>
</evidence>
<keyword evidence="2" id="KW-1185">Reference proteome</keyword>
<reference evidence="1" key="1">
    <citation type="submission" date="2022-07" db="EMBL/GenBank/DDBJ databases">
        <title>Phylogenomic reconstructions and comparative analyses of Kickxellomycotina fungi.</title>
        <authorList>
            <person name="Reynolds N.K."/>
            <person name="Stajich J.E."/>
            <person name="Barry K."/>
            <person name="Grigoriev I.V."/>
            <person name="Crous P."/>
            <person name="Smith M.E."/>
        </authorList>
    </citation>
    <scope>NUCLEOTIDE SEQUENCE</scope>
    <source>
        <strain evidence="1">CBS 190363</strain>
    </source>
</reference>
<evidence type="ECO:0000313" key="1">
    <source>
        <dbReference type="EMBL" id="KAJ2877678.1"/>
    </source>
</evidence>
<organism evidence="1 2">
    <name type="scientific">Coemansia aciculifera</name>
    <dbReference type="NCBI Taxonomy" id="417176"/>
    <lineage>
        <taxon>Eukaryota</taxon>
        <taxon>Fungi</taxon>
        <taxon>Fungi incertae sedis</taxon>
        <taxon>Zoopagomycota</taxon>
        <taxon>Kickxellomycotina</taxon>
        <taxon>Kickxellomycetes</taxon>
        <taxon>Kickxellales</taxon>
        <taxon>Kickxellaceae</taxon>
        <taxon>Coemansia</taxon>
    </lineage>
</organism>